<reference evidence="7 8" key="1">
    <citation type="submission" date="2017-10" db="EMBL/GenBank/DDBJ databases">
        <title>Two draft genome sequences of Pusillimonas sp. strains isolated from a nitrate- and radionuclide-contaminated groundwater in Russia.</title>
        <authorList>
            <person name="Grouzdev D.S."/>
            <person name="Tourova T.P."/>
            <person name="Goeva M.A."/>
            <person name="Babich T.L."/>
            <person name="Sokolova D.S."/>
            <person name="Abdullin R."/>
            <person name="Poltaraus A.B."/>
            <person name="Toshchakov S.V."/>
            <person name="Nazina T.N."/>
        </authorList>
    </citation>
    <scope>NUCLEOTIDE SEQUENCE [LARGE SCALE GENOMIC DNA]</scope>
    <source>
        <strain evidence="7 8">JR1/69-3-13</strain>
    </source>
</reference>
<keyword evidence="2 4" id="KW-0479">Metal-binding</keyword>
<accession>A0A2N4U771</accession>
<comment type="caution">
    <text evidence="7">The sequence shown here is derived from an EMBL/GenBank/DDBJ whole genome shotgun (WGS) entry which is preliminary data.</text>
</comment>
<evidence type="ECO:0000256" key="5">
    <source>
        <dbReference type="SAM" id="MobiDB-lite"/>
    </source>
</evidence>
<evidence type="ECO:0000256" key="1">
    <source>
        <dbReference type="ARBA" id="ARBA00022617"/>
    </source>
</evidence>
<keyword evidence="8" id="KW-1185">Reference proteome</keyword>
<dbReference type="Proteomes" id="UP000234190">
    <property type="component" value="Unassembled WGS sequence"/>
</dbReference>
<dbReference type="Pfam" id="PF00034">
    <property type="entry name" value="Cytochrom_C"/>
    <property type="match status" value="1"/>
</dbReference>
<dbReference type="InterPro" id="IPR036909">
    <property type="entry name" value="Cyt_c-like_dom_sf"/>
</dbReference>
<dbReference type="RefSeq" id="WP_102072827.1">
    <property type="nucleotide sequence ID" value="NZ_PDNW01000003.1"/>
</dbReference>
<feature type="domain" description="Cytochrome c" evidence="6">
    <location>
        <begin position="112"/>
        <end position="218"/>
    </location>
</feature>
<dbReference type="GO" id="GO:0046872">
    <property type="term" value="F:metal ion binding"/>
    <property type="evidence" value="ECO:0007669"/>
    <property type="project" value="UniProtKB-KW"/>
</dbReference>
<evidence type="ECO:0000313" key="8">
    <source>
        <dbReference type="Proteomes" id="UP000234190"/>
    </source>
</evidence>
<evidence type="ECO:0000256" key="4">
    <source>
        <dbReference type="PROSITE-ProRule" id="PRU00433"/>
    </source>
</evidence>
<dbReference type="PANTHER" id="PTHR35008">
    <property type="entry name" value="BLL4482 PROTEIN-RELATED"/>
    <property type="match status" value="1"/>
</dbReference>
<dbReference type="Pfam" id="PF21342">
    <property type="entry name" value="SoxA-TsdA_cyt-c"/>
    <property type="match status" value="1"/>
</dbReference>
<dbReference type="OrthoDB" id="9808312at2"/>
<name>A0A2N4U771_9BURK</name>
<dbReference type="InterPro" id="IPR009056">
    <property type="entry name" value="Cyt_c-like_dom"/>
</dbReference>
<feature type="domain" description="Cytochrome c" evidence="6">
    <location>
        <begin position="239"/>
        <end position="325"/>
    </location>
</feature>
<feature type="compositionally biased region" description="Basic and acidic residues" evidence="5">
    <location>
        <begin position="69"/>
        <end position="83"/>
    </location>
</feature>
<feature type="region of interest" description="Disordered" evidence="5">
    <location>
        <begin position="67"/>
        <end position="110"/>
    </location>
</feature>
<dbReference type="SUPFAM" id="SSF46626">
    <property type="entry name" value="Cytochrome c"/>
    <property type="match status" value="2"/>
</dbReference>
<evidence type="ECO:0000256" key="2">
    <source>
        <dbReference type="ARBA" id="ARBA00022723"/>
    </source>
</evidence>
<dbReference type="PROSITE" id="PS51007">
    <property type="entry name" value="CYTC"/>
    <property type="match status" value="2"/>
</dbReference>
<dbReference type="PANTHER" id="PTHR35008:SF9">
    <property type="entry name" value="CYTOCHROME C DOMAIN-CONTAINING PROTEIN"/>
    <property type="match status" value="1"/>
</dbReference>
<keyword evidence="3 4" id="KW-0408">Iron</keyword>
<protein>
    <submittedName>
        <fullName evidence="7">Cytochrome C</fullName>
    </submittedName>
</protein>
<evidence type="ECO:0000313" key="7">
    <source>
        <dbReference type="EMBL" id="PLC50870.1"/>
    </source>
</evidence>
<gene>
    <name evidence="7" type="ORF">CR159_04505</name>
</gene>
<dbReference type="GO" id="GO:0020037">
    <property type="term" value="F:heme binding"/>
    <property type="evidence" value="ECO:0007669"/>
    <property type="project" value="InterPro"/>
</dbReference>
<dbReference type="Gene3D" id="1.10.760.10">
    <property type="entry name" value="Cytochrome c-like domain"/>
    <property type="match status" value="2"/>
</dbReference>
<organism evidence="7 8">
    <name type="scientific">Pollutimonas subterranea</name>
    <dbReference type="NCBI Taxonomy" id="2045210"/>
    <lineage>
        <taxon>Bacteria</taxon>
        <taxon>Pseudomonadati</taxon>
        <taxon>Pseudomonadota</taxon>
        <taxon>Betaproteobacteria</taxon>
        <taxon>Burkholderiales</taxon>
        <taxon>Alcaligenaceae</taxon>
        <taxon>Pollutimonas</taxon>
    </lineage>
</organism>
<dbReference type="GO" id="GO:0009055">
    <property type="term" value="F:electron transfer activity"/>
    <property type="evidence" value="ECO:0007669"/>
    <property type="project" value="InterPro"/>
</dbReference>
<dbReference type="InterPro" id="IPR051459">
    <property type="entry name" value="Cytochrome_c-type_DH"/>
</dbReference>
<evidence type="ECO:0000259" key="6">
    <source>
        <dbReference type="PROSITE" id="PS51007"/>
    </source>
</evidence>
<dbReference type="AlphaFoldDB" id="A0A2N4U771"/>
<evidence type="ECO:0000256" key="3">
    <source>
        <dbReference type="ARBA" id="ARBA00023004"/>
    </source>
</evidence>
<dbReference type="EMBL" id="PDNW01000003">
    <property type="protein sequence ID" value="PLC50870.1"/>
    <property type="molecule type" value="Genomic_DNA"/>
</dbReference>
<keyword evidence="1 4" id="KW-0349">Heme</keyword>
<sequence>MKDNKSSDKFETAKPQRMSGARRLAWAAGLGIVLFGVGYAIDSSGLLSFSFTSQKTGTTQIGNAVYTREAMESDRGTHSKDRTTPTASTPVGSDGYYLPPSEKSIPETPYGDAVRRGRAIFLETPSQVSDHVGNTLSCVNCHLDAGRRENSAPMWGAYVRYPAYRGKTKSISTLEDRITGCFTYSMNAQASPSGKPPAAGSDVYRDLMTYFYWMSDGAPTGEKMPGAGYPKVKKPEQGYDLIRGGKVYAQNCALCHSADGQGQRDSESGVVFPPLWGPDSYNWGAGMARIDTAAGFIKANMPLGKPFSLTDQEAWDVAAYLNSHERPKDPRQTGTLEEARLKFHKDEESYYGKEVSGKIVGGGVSHEQSLARAVERSD</sequence>
<proteinExistence type="predicted"/>